<dbReference type="STRING" id="1330534.L323_10880"/>
<evidence type="ECO:0000256" key="12">
    <source>
        <dbReference type="PIRSR" id="PIRSR000112-3"/>
    </source>
</evidence>
<dbReference type="AlphaFoldDB" id="U4R0K7"/>
<feature type="binding site" evidence="12">
    <location>
        <begin position="119"/>
        <end position="122"/>
    </location>
    <ligand>
        <name>NAD(+)</name>
        <dbReference type="ChEBI" id="CHEBI:57540"/>
    </ligand>
</feature>
<evidence type="ECO:0000256" key="10">
    <source>
        <dbReference type="PIRSR" id="PIRSR000112-1"/>
    </source>
</evidence>
<dbReference type="Gene3D" id="1.20.1090.10">
    <property type="entry name" value="Dehydroquinate synthase-like - alpha domain"/>
    <property type="match status" value="1"/>
</dbReference>
<evidence type="ECO:0000313" key="14">
    <source>
        <dbReference type="Proteomes" id="UP000016860"/>
    </source>
</evidence>
<dbReference type="OrthoDB" id="9763580at2"/>
<dbReference type="Proteomes" id="UP000016860">
    <property type="component" value="Unassembled WGS sequence"/>
</dbReference>
<keyword evidence="9" id="KW-1208">Phospholipid metabolism</keyword>
<dbReference type="InterPro" id="IPR032837">
    <property type="entry name" value="G1PDH"/>
</dbReference>
<evidence type="ECO:0000256" key="5">
    <source>
        <dbReference type="ARBA" id="ARBA00023002"/>
    </source>
</evidence>
<dbReference type="PANTHER" id="PTHR43616">
    <property type="entry name" value="GLYCEROL DEHYDROGENASE"/>
    <property type="match status" value="1"/>
</dbReference>
<keyword evidence="10" id="KW-0862">Zinc</keyword>
<evidence type="ECO:0000256" key="3">
    <source>
        <dbReference type="ARBA" id="ARBA00022723"/>
    </source>
</evidence>
<dbReference type="EMBL" id="ATAY01000034">
    <property type="protein sequence ID" value="EPR11644.1"/>
    <property type="molecule type" value="Genomic_DNA"/>
</dbReference>
<dbReference type="Gene3D" id="3.40.50.1970">
    <property type="match status" value="1"/>
</dbReference>
<organism evidence="13 14">
    <name type="scientific">Ruminiclostridium papyrosolvens C7</name>
    <dbReference type="NCBI Taxonomy" id="1330534"/>
    <lineage>
        <taxon>Bacteria</taxon>
        <taxon>Bacillati</taxon>
        <taxon>Bacillota</taxon>
        <taxon>Clostridia</taxon>
        <taxon>Eubacteriales</taxon>
        <taxon>Oscillospiraceae</taxon>
        <taxon>Ruminiclostridium</taxon>
    </lineage>
</organism>
<name>U4R0K7_9FIRM</name>
<dbReference type="GO" id="GO:0008654">
    <property type="term" value="P:phospholipid biosynthetic process"/>
    <property type="evidence" value="ECO:0007669"/>
    <property type="project" value="UniProtKB-KW"/>
</dbReference>
<evidence type="ECO:0000256" key="7">
    <source>
        <dbReference type="ARBA" id="ARBA00023098"/>
    </source>
</evidence>
<keyword evidence="3 10" id="KW-0479">Metal-binding</keyword>
<comment type="caution">
    <text evidence="13">The sequence shown here is derived from an EMBL/GenBank/DDBJ whole genome shotgun (WGS) entry which is preliminary data.</text>
</comment>
<feature type="binding site" evidence="10">
    <location>
        <position position="250"/>
    </location>
    <ligand>
        <name>glycerol</name>
        <dbReference type="ChEBI" id="CHEBI:17754"/>
    </ligand>
</feature>
<evidence type="ECO:0000256" key="1">
    <source>
        <dbReference type="ARBA" id="ARBA00022490"/>
    </source>
</evidence>
<dbReference type="InterPro" id="IPR016205">
    <property type="entry name" value="Glycerol_DH"/>
</dbReference>
<evidence type="ECO:0000256" key="6">
    <source>
        <dbReference type="ARBA" id="ARBA00023027"/>
    </source>
</evidence>
<dbReference type="Pfam" id="PF13685">
    <property type="entry name" value="Fe-ADH_2"/>
    <property type="match status" value="1"/>
</dbReference>
<keyword evidence="1" id="KW-0963">Cytoplasm</keyword>
<feature type="binding site" evidence="10">
    <location>
        <position position="266"/>
    </location>
    <ligand>
        <name>glycerol</name>
        <dbReference type="ChEBI" id="CHEBI:17754"/>
    </ligand>
</feature>
<keyword evidence="8" id="KW-0594">Phospholipid biosynthesis</keyword>
<gene>
    <name evidence="13" type="ORF">L323_10880</name>
</gene>
<dbReference type="CDD" id="cd08174">
    <property type="entry name" value="G1PDH-like"/>
    <property type="match status" value="1"/>
</dbReference>
<dbReference type="SUPFAM" id="SSF56796">
    <property type="entry name" value="Dehydroquinate synthase-like"/>
    <property type="match status" value="1"/>
</dbReference>
<protein>
    <submittedName>
        <fullName evidence="13">Glycerol dehydrogenase</fullName>
    </submittedName>
</protein>
<accession>U4R0K7</accession>
<evidence type="ECO:0000256" key="9">
    <source>
        <dbReference type="ARBA" id="ARBA00023264"/>
    </source>
</evidence>
<proteinExistence type="predicted"/>
<dbReference type="PIRSF" id="PIRSF000112">
    <property type="entry name" value="Glycerol_dehydrogenase"/>
    <property type="match status" value="1"/>
</dbReference>
<feature type="binding site" evidence="12">
    <location>
        <begin position="97"/>
        <end position="101"/>
    </location>
    <ligand>
        <name>NAD(+)</name>
        <dbReference type="ChEBI" id="CHEBI:57540"/>
    </ligand>
</feature>
<keyword evidence="6 12" id="KW-0520">NAD</keyword>
<sequence length="353" mass="39177">MNAVHRIEIPSILEVNNNILGSVGAYIERAGINNVVVLFGEGIRDLFGEKIMDSIGTKKSLAVLETYDYDDIKLENLMPKAFSIPSKTDAVVGVGGGKVLDAAKYIAFLNKLPFISIPTSTSNDGFSSSGCSLIINGRRTSVHASMPFGIIVDLDVLKNAPMKFIYSGLGDIISKITAVYDWYFEERNNAAKVDDFAAMMAKKSVNSIVRMPYTQVTENFFLKEMVDSLTMSGIAMQIADSSAPASGSEHLISHALDKLLEKPQLHGIQVGVATYLMSRVQEHRYQRVEKFLTDTGFFDFVETLKMRAEDFEKAIDLAPTIKPNRYTYLHVAENREKAKQLLKSDDILKRILV</sequence>
<evidence type="ECO:0000256" key="11">
    <source>
        <dbReference type="PIRSR" id="PIRSR000112-2"/>
    </source>
</evidence>
<keyword evidence="2" id="KW-0444">Lipid biosynthesis</keyword>
<evidence type="ECO:0000256" key="8">
    <source>
        <dbReference type="ARBA" id="ARBA00023209"/>
    </source>
</evidence>
<feature type="binding site" evidence="10">
    <location>
        <position position="171"/>
    </location>
    <ligand>
        <name>glycerol</name>
        <dbReference type="ChEBI" id="CHEBI:17754"/>
    </ligand>
</feature>
<feature type="binding site" evidence="12">
    <location>
        <position position="128"/>
    </location>
    <ligand>
        <name>NAD(+)</name>
        <dbReference type="ChEBI" id="CHEBI:57540"/>
    </ligand>
</feature>
<evidence type="ECO:0000313" key="13">
    <source>
        <dbReference type="EMBL" id="EPR11644.1"/>
    </source>
</evidence>
<evidence type="ECO:0000256" key="4">
    <source>
        <dbReference type="ARBA" id="ARBA00022857"/>
    </source>
</evidence>
<keyword evidence="5" id="KW-0560">Oxidoreductase</keyword>
<dbReference type="GO" id="GO:0046872">
    <property type="term" value="F:metal ion binding"/>
    <property type="evidence" value="ECO:0007669"/>
    <property type="project" value="UniProtKB-KW"/>
</dbReference>
<comment type="cofactor">
    <cofactor evidence="10">
        <name>Zn(2+)</name>
        <dbReference type="ChEBI" id="CHEBI:29105"/>
    </cofactor>
    <text evidence="10">Binds 1 zinc ion per subunit.</text>
</comment>
<dbReference type="RefSeq" id="WP_020815691.1">
    <property type="nucleotide sequence ID" value="NZ_ATAY01000034.1"/>
</dbReference>
<evidence type="ECO:0000256" key="2">
    <source>
        <dbReference type="ARBA" id="ARBA00022516"/>
    </source>
</evidence>
<feature type="binding site" evidence="11">
    <location>
        <position position="124"/>
    </location>
    <ligand>
        <name>glycerol</name>
        <dbReference type="ChEBI" id="CHEBI:17754"/>
    </ligand>
</feature>
<dbReference type="PANTHER" id="PTHR43616:SF5">
    <property type="entry name" value="GLYCEROL DEHYDROGENASE 1"/>
    <property type="match status" value="1"/>
</dbReference>
<reference evidence="13 14" key="1">
    <citation type="journal article" date="2013" name="Genome Announc.">
        <title>Draft Genome Sequence of the Cellulolytic Bacterium Clostridium papyrosolvens C7 (ATCC 700395).</title>
        <authorList>
            <person name="Zepeda V."/>
            <person name="Dassa B."/>
            <person name="Borovok I."/>
            <person name="Lamed R."/>
            <person name="Bayer E.A."/>
            <person name="Cate J.H."/>
        </authorList>
    </citation>
    <scope>NUCLEOTIDE SEQUENCE [LARGE SCALE GENOMIC DNA]</scope>
    <source>
        <strain evidence="13 14">C7</strain>
    </source>
</reference>
<keyword evidence="7" id="KW-0443">Lipid metabolism</keyword>
<dbReference type="GO" id="GO:0016614">
    <property type="term" value="F:oxidoreductase activity, acting on CH-OH group of donors"/>
    <property type="evidence" value="ECO:0007669"/>
    <property type="project" value="InterPro"/>
</dbReference>
<dbReference type="PATRIC" id="fig|1330534.3.peg.2171"/>
<keyword evidence="4" id="KW-0521">NADP</keyword>